<dbReference type="Gene3D" id="3.10.129.10">
    <property type="entry name" value="Hotdog Thioesterase"/>
    <property type="match status" value="1"/>
</dbReference>
<feature type="domain" description="MaoC-like" evidence="1">
    <location>
        <begin position="14"/>
        <end position="118"/>
    </location>
</feature>
<dbReference type="OrthoDB" id="9796589at2"/>
<dbReference type="InterPro" id="IPR052342">
    <property type="entry name" value="MCH/BMMD"/>
</dbReference>
<comment type="caution">
    <text evidence="2">The sequence shown here is derived from an EMBL/GenBank/DDBJ whole genome shotgun (WGS) entry which is preliminary data.</text>
</comment>
<dbReference type="Pfam" id="PF01575">
    <property type="entry name" value="MaoC_dehydratas"/>
    <property type="match status" value="1"/>
</dbReference>
<dbReference type="SUPFAM" id="SSF54637">
    <property type="entry name" value="Thioesterase/thiol ester dehydrase-isomerase"/>
    <property type="match status" value="2"/>
</dbReference>
<dbReference type="CDD" id="cd03451">
    <property type="entry name" value="FkbR2"/>
    <property type="match status" value="1"/>
</dbReference>
<proteinExistence type="predicted"/>
<dbReference type="EMBL" id="PJNW01000005">
    <property type="protein sequence ID" value="PKR89522.1"/>
    <property type="molecule type" value="Genomic_DNA"/>
</dbReference>
<name>A0A1I4T712_9HYPH</name>
<dbReference type="PANTHER" id="PTHR43664">
    <property type="entry name" value="MONOAMINE OXIDASE-RELATED"/>
    <property type="match status" value="1"/>
</dbReference>
<dbReference type="AlphaFoldDB" id="A0A1I4T712"/>
<dbReference type="InterPro" id="IPR016790">
    <property type="entry name" value="Thiol_ester_hydratase_Rv0216"/>
</dbReference>
<evidence type="ECO:0000313" key="3">
    <source>
        <dbReference type="Proteomes" id="UP000233491"/>
    </source>
</evidence>
<sequence>MKSSGGRYYEDFRVGQVFRHASPRTVTDGDVAFYRALTGSRFALQSSDDFARAVGHPVAPIDDFLVFNVVFAQSVPDVGLNAVANLGYAGCRFLSPVYPGETISAVTEVIGLRDTGGRTGVVYLRTTGHKEGGVEVIDFARWQTVRKTEEGVPPFSEQLVPPLPAAVPADALGSHLPVLDLSAWDSGLSGSRFRWGDYELGERIDHLDGILIDEGSTMLAARFFGNPARQHPLPFSDERSRGRWLVPGGLVMAIGRALSFNGLSNAVHVAALNAGRYVAPVFTGSTIHAWSTIVGKELIDGRDDLGALRVRLVGTRDQPAADFPDRDDAGAYLPSVVLDLDLWLLMPR</sequence>
<dbReference type="InterPro" id="IPR002539">
    <property type="entry name" value="MaoC-like_dom"/>
</dbReference>
<evidence type="ECO:0000259" key="1">
    <source>
        <dbReference type="Pfam" id="PF01575"/>
    </source>
</evidence>
<protein>
    <recommendedName>
        <fullName evidence="1">MaoC-like domain-containing protein</fullName>
    </recommendedName>
</protein>
<organism evidence="2 3">
    <name type="scientific">Pleomorphomonas diazotrophica</name>
    <dbReference type="NCBI Taxonomy" id="1166257"/>
    <lineage>
        <taxon>Bacteria</taxon>
        <taxon>Pseudomonadati</taxon>
        <taxon>Pseudomonadota</taxon>
        <taxon>Alphaproteobacteria</taxon>
        <taxon>Hyphomicrobiales</taxon>
        <taxon>Pleomorphomonadaceae</taxon>
        <taxon>Pleomorphomonas</taxon>
    </lineage>
</organism>
<evidence type="ECO:0000313" key="2">
    <source>
        <dbReference type="EMBL" id="PKR89522.1"/>
    </source>
</evidence>
<dbReference type="InterPro" id="IPR029069">
    <property type="entry name" value="HotDog_dom_sf"/>
</dbReference>
<dbReference type="PIRSF" id="PIRSF021494">
    <property type="entry name" value="Rv0216_prd"/>
    <property type="match status" value="1"/>
</dbReference>
<dbReference type="RefSeq" id="WP_101288830.1">
    <property type="nucleotide sequence ID" value="NZ_FOUQ01000005.1"/>
</dbReference>
<accession>A0A1I4T712</accession>
<keyword evidence="3" id="KW-1185">Reference proteome</keyword>
<dbReference type="PANTHER" id="PTHR43664:SF1">
    <property type="entry name" value="BETA-METHYLMALYL-COA DEHYDRATASE"/>
    <property type="match status" value="1"/>
</dbReference>
<gene>
    <name evidence="2" type="ORF">CXZ10_09110</name>
</gene>
<reference evidence="2 3" key="1">
    <citation type="submission" date="2017-12" db="EMBL/GenBank/DDBJ databases">
        <title>Anaerobic carbon monoxide metabolism by Pleomorphomonas carboxyditropha sp. nov., a new mesophilic hydrogenogenic carboxidotroph.</title>
        <authorList>
            <person name="Esquivel-Elizondo S."/>
            <person name="Krajmalnik-Brown R."/>
        </authorList>
    </citation>
    <scope>NUCLEOTIDE SEQUENCE [LARGE SCALE GENOMIC DNA]</scope>
    <source>
        <strain evidence="2 3">R5-392</strain>
    </source>
</reference>
<dbReference type="Proteomes" id="UP000233491">
    <property type="component" value="Unassembled WGS sequence"/>
</dbReference>